<comment type="cofactor">
    <cofactor evidence="1 28">
        <name>FAD</name>
        <dbReference type="ChEBI" id="CHEBI:57692"/>
    </cofactor>
</comment>
<comment type="subcellular location">
    <subcellularLocation>
        <location evidence="2">Mitochondrion inner membrane</location>
        <topology evidence="2">Peripheral membrane protein</topology>
    </subcellularLocation>
</comment>
<keyword evidence="5" id="KW-0597">Phosphoprotein</keyword>
<dbReference type="InterPro" id="IPR037069">
    <property type="entry name" value="AcylCoA_DH/ox_N_sf"/>
</dbReference>
<keyword evidence="16" id="KW-0472">Membrane</keyword>
<dbReference type="GO" id="GO:0017099">
    <property type="term" value="F:very-long-chain fatty acyl-CoA dehydrogenase activity"/>
    <property type="evidence" value="ECO:0007669"/>
    <property type="project" value="UniProtKB-EC"/>
</dbReference>
<evidence type="ECO:0000256" key="4">
    <source>
        <dbReference type="ARBA" id="ARBA00009347"/>
    </source>
</evidence>
<dbReference type="FunFam" id="2.40.110.10:FF:000006">
    <property type="entry name" value="very long-chain specific acyl-CoA dehydrogenase, mitochondrial"/>
    <property type="match status" value="1"/>
</dbReference>
<dbReference type="PANTHER" id="PTHR43884">
    <property type="entry name" value="ACYL-COA DEHYDROGENASE"/>
    <property type="match status" value="1"/>
</dbReference>
<keyword evidence="9 28" id="KW-0274">FAD</keyword>
<dbReference type="Pfam" id="PF21343">
    <property type="entry name" value="ACAD9-ACADV_C"/>
    <property type="match status" value="1"/>
</dbReference>
<dbReference type="GO" id="GO:0050660">
    <property type="term" value="F:flavin adenine dinucleotide binding"/>
    <property type="evidence" value="ECO:0007669"/>
    <property type="project" value="InterPro"/>
</dbReference>
<dbReference type="Gene3D" id="2.40.110.10">
    <property type="entry name" value="Butyryl-CoA Dehydrogenase, subunit A, domain 2"/>
    <property type="match status" value="1"/>
</dbReference>
<proteinExistence type="inferred from homology"/>
<evidence type="ECO:0000259" key="32">
    <source>
        <dbReference type="Pfam" id="PF21343"/>
    </source>
</evidence>
<dbReference type="PANTHER" id="PTHR43884:SF11">
    <property type="entry name" value="VERY LONG-CHAIN SPECIFIC ACYL-COA DEHYDROGENASE, MITOCHONDRIAL"/>
    <property type="match status" value="1"/>
</dbReference>
<dbReference type="AlphaFoldDB" id="A0AA36DDM8"/>
<comment type="catalytic activity">
    <reaction evidence="24">
        <text>tetradecanoyl-CoA + oxidized [electron-transfer flavoprotein] + H(+) = (2E)-tetradecenoyl-CoA + reduced [electron-transfer flavoprotein]</text>
        <dbReference type="Rhea" id="RHEA:47316"/>
        <dbReference type="Rhea" id="RHEA-COMP:10685"/>
        <dbReference type="Rhea" id="RHEA-COMP:10686"/>
        <dbReference type="ChEBI" id="CHEBI:15378"/>
        <dbReference type="ChEBI" id="CHEBI:57385"/>
        <dbReference type="ChEBI" id="CHEBI:57692"/>
        <dbReference type="ChEBI" id="CHEBI:58307"/>
        <dbReference type="ChEBI" id="CHEBI:61405"/>
    </reaction>
    <physiologicalReaction direction="left-to-right" evidence="24">
        <dbReference type="Rhea" id="RHEA:47317"/>
    </physiologicalReaction>
</comment>
<comment type="catalytic activity">
    <reaction evidence="27">
        <text>octadecanoyl-CoA + oxidized [electron-transfer flavoprotein] + H(+) = (2E)-octadecenoyl-CoA + reduced [electron-transfer flavoprotein]</text>
        <dbReference type="Rhea" id="RHEA:47240"/>
        <dbReference type="Rhea" id="RHEA-COMP:10685"/>
        <dbReference type="Rhea" id="RHEA-COMP:10686"/>
        <dbReference type="ChEBI" id="CHEBI:15378"/>
        <dbReference type="ChEBI" id="CHEBI:57394"/>
        <dbReference type="ChEBI" id="CHEBI:57692"/>
        <dbReference type="ChEBI" id="CHEBI:58307"/>
        <dbReference type="ChEBI" id="CHEBI:71412"/>
    </reaction>
    <physiologicalReaction direction="left-to-right" evidence="27">
        <dbReference type="Rhea" id="RHEA:47241"/>
    </physiologicalReaction>
</comment>
<dbReference type="Pfam" id="PF00441">
    <property type="entry name" value="Acyl-CoA_dh_1"/>
    <property type="match status" value="1"/>
</dbReference>
<dbReference type="InterPro" id="IPR046373">
    <property type="entry name" value="Acyl-CoA_Oxase/DH_mid-dom_sf"/>
</dbReference>
<feature type="domain" description="Acyl-CoA dehydrogenase/oxidase C-terminal" evidence="29">
    <location>
        <begin position="296"/>
        <end position="442"/>
    </location>
</feature>
<feature type="non-terminal residue" evidence="33">
    <location>
        <position position="634"/>
    </location>
</feature>
<sequence length="634" mass="68541">MLSTMRSALRPVSALKTLSNVSVRSVSAAAEKKERKPVETSSFAMNIFRGKAQLENVFPYPLNLNEDQKETLNMIVEPTEKFLSEVNNLLKNDAEASQSPEILRQFGELGAFGALVPAEYEGAGLNNSQMARLAEIVGAHDLGLGVTMGAHQSIGYKGILLYGDEKMKQKYLPDLATGRKFAAFCLTEPGSGSDASSITSTLKKSDDGKHLILNASKIYISNGGFAEVFTVFAQQPIKQADGTTKNKMTAVVVEKAFGGVSAGAPEKKMGIKGSNTVAMNFDNVKIPIENVLGGEGEGFKVAMNILNNGRFGIPASMTGTMKYVIQKTIDQVTQRVQFGKKLEEYGNVQEKLSQMIVKHYASESIVYMLAATMDAGVKDYQLEAACGKIFTSEAAWWCTDEAIQLHGGSGFIRETGLEVFLRDLRIFRIFEGANDVLRLFVALTGIQHAGLHLQQTAQEIKAGGIGTLFGEITKRVTGGNTGGDFSAAVHKNFSTEAGALDSAIKDFGSTVEKLLIQHKKGIIDRQFELIRVADAAIDIVALACVLSRATFSAQHGSPSLEHEKDIVQLFTKQALNRITDNLKVAREGGSGEVNLITKIARDVCKNGSLPLTTRPSCKYYCCCLSLSPSPSLYL</sequence>
<evidence type="ECO:0000256" key="6">
    <source>
        <dbReference type="ARBA" id="ARBA00022630"/>
    </source>
</evidence>
<dbReference type="Gene3D" id="1.20.140.10">
    <property type="entry name" value="Butyryl-CoA Dehydrogenase, subunit A, domain 3"/>
    <property type="match status" value="2"/>
</dbReference>
<dbReference type="SUPFAM" id="SSF47203">
    <property type="entry name" value="Acyl-CoA dehydrogenase C-terminal domain-like"/>
    <property type="match status" value="1"/>
</dbReference>
<dbReference type="EC" id="1.3.8.9" evidence="17"/>
<evidence type="ECO:0000256" key="24">
    <source>
        <dbReference type="ARBA" id="ARBA00049038"/>
    </source>
</evidence>
<dbReference type="CDD" id="cd01161">
    <property type="entry name" value="VLCAD"/>
    <property type="match status" value="1"/>
</dbReference>
<evidence type="ECO:0000256" key="1">
    <source>
        <dbReference type="ARBA" id="ARBA00001974"/>
    </source>
</evidence>
<evidence type="ECO:0000256" key="10">
    <source>
        <dbReference type="ARBA" id="ARBA00022832"/>
    </source>
</evidence>
<name>A0AA36DDM8_9BILA</name>
<dbReference type="InterPro" id="IPR009075">
    <property type="entry name" value="AcylCo_DH/oxidase_C"/>
</dbReference>
<dbReference type="Gene3D" id="1.10.540.10">
    <property type="entry name" value="Acyl-CoA dehydrogenase/oxidase, N-terminal domain"/>
    <property type="match status" value="1"/>
</dbReference>
<keyword evidence="15" id="KW-0496">Mitochondrion</keyword>
<keyword evidence="7" id="KW-0999">Mitochondrion inner membrane</keyword>
<evidence type="ECO:0000256" key="28">
    <source>
        <dbReference type="RuleBase" id="RU362125"/>
    </source>
</evidence>
<comment type="catalytic activity">
    <reaction evidence="25">
        <text>a very-long-chain 2,3-saturated fatty acyl-CoA + oxidized [electron-transfer flavoprotein] + H(+) = a very-long-chain (2E)-enoyl-CoA + reduced [electron-transfer flavoprotein]</text>
        <dbReference type="Rhea" id="RHEA:19181"/>
        <dbReference type="Rhea" id="RHEA-COMP:10685"/>
        <dbReference type="Rhea" id="RHEA-COMP:10686"/>
        <dbReference type="ChEBI" id="CHEBI:15378"/>
        <dbReference type="ChEBI" id="CHEBI:57692"/>
        <dbReference type="ChEBI" id="CHEBI:58307"/>
        <dbReference type="ChEBI" id="CHEBI:83724"/>
        <dbReference type="ChEBI" id="CHEBI:83728"/>
        <dbReference type="EC" id="1.3.8.9"/>
    </reaction>
    <physiologicalReaction direction="left-to-right" evidence="25">
        <dbReference type="Rhea" id="RHEA:19182"/>
    </physiologicalReaction>
</comment>
<feature type="domain" description="ACAD9/ACADV-like C-terminal" evidence="32">
    <location>
        <begin position="492"/>
        <end position="608"/>
    </location>
</feature>
<comment type="catalytic activity">
    <reaction evidence="23">
        <text>tetracosanoyl-CoA + oxidized [electron-transfer flavoprotein] + H(+) = (2E)-tetracosenoyl-CoA + reduced [electron-transfer flavoprotein]</text>
        <dbReference type="Rhea" id="RHEA:47232"/>
        <dbReference type="Rhea" id="RHEA-COMP:10685"/>
        <dbReference type="Rhea" id="RHEA-COMP:10686"/>
        <dbReference type="ChEBI" id="CHEBI:15378"/>
        <dbReference type="ChEBI" id="CHEBI:57692"/>
        <dbReference type="ChEBI" id="CHEBI:58307"/>
        <dbReference type="ChEBI" id="CHEBI:65052"/>
        <dbReference type="ChEBI" id="CHEBI:74693"/>
    </reaction>
    <physiologicalReaction direction="left-to-right" evidence="23">
        <dbReference type="Rhea" id="RHEA:47233"/>
    </physiologicalReaction>
</comment>
<organism evidence="33 34">
    <name type="scientific">Mesorhabditis spiculigera</name>
    <dbReference type="NCBI Taxonomy" id="96644"/>
    <lineage>
        <taxon>Eukaryota</taxon>
        <taxon>Metazoa</taxon>
        <taxon>Ecdysozoa</taxon>
        <taxon>Nematoda</taxon>
        <taxon>Chromadorea</taxon>
        <taxon>Rhabditida</taxon>
        <taxon>Rhabditina</taxon>
        <taxon>Rhabditomorpha</taxon>
        <taxon>Rhabditoidea</taxon>
        <taxon>Rhabditidae</taxon>
        <taxon>Mesorhabditinae</taxon>
        <taxon>Mesorhabditis</taxon>
    </lineage>
</organism>
<evidence type="ECO:0000256" key="2">
    <source>
        <dbReference type="ARBA" id="ARBA00004637"/>
    </source>
</evidence>
<dbReference type="InterPro" id="IPR006091">
    <property type="entry name" value="Acyl-CoA_Oxase/DH_mid-dom"/>
</dbReference>
<keyword evidence="34" id="KW-1185">Reference proteome</keyword>
<dbReference type="FunFam" id="1.20.140.10:FF:000008">
    <property type="entry name" value="acyl-CoA dehydrogenase family member 9, mitochondrial"/>
    <property type="match status" value="1"/>
</dbReference>
<dbReference type="Pfam" id="PF02771">
    <property type="entry name" value="Acyl-CoA_dh_N"/>
    <property type="match status" value="1"/>
</dbReference>
<evidence type="ECO:0000313" key="34">
    <source>
        <dbReference type="Proteomes" id="UP001177023"/>
    </source>
</evidence>
<evidence type="ECO:0000256" key="26">
    <source>
        <dbReference type="ARBA" id="ARBA00049140"/>
    </source>
</evidence>
<comment type="catalytic activity">
    <reaction evidence="26">
        <text>eicosanoyl-CoA + oxidized [electron-transfer flavoprotein] + H(+) = (2E)-eicosenoyl-CoA + reduced [electron-transfer flavoprotein]</text>
        <dbReference type="Rhea" id="RHEA:47236"/>
        <dbReference type="Rhea" id="RHEA-COMP:10685"/>
        <dbReference type="Rhea" id="RHEA-COMP:10686"/>
        <dbReference type="ChEBI" id="CHEBI:15378"/>
        <dbReference type="ChEBI" id="CHEBI:57380"/>
        <dbReference type="ChEBI" id="CHEBI:57692"/>
        <dbReference type="ChEBI" id="CHEBI:58307"/>
        <dbReference type="ChEBI" id="CHEBI:74691"/>
    </reaction>
    <physiologicalReaction direction="left-to-right" evidence="26">
        <dbReference type="Rhea" id="RHEA:47237"/>
    </physiologicalReaction>
</comment>
<evidence type="ECO:0000256" key="25">
    <source>
        <dbReference type="ARBA" id="ARBA00049050"/>
    </source>
</evidence>
<evidence type="ECO:0000256" key="20">
    <source>
        <dbReference type="ARBA" id="ARBA00046812"/>
    </source>
</evidence>
<dbReference type="SUPFAM" id="SSF56645">
    <property type="entry name" value="Acyl-CoA dehydrogenase NM domain-like"/>
    <property type="match status" value="1"/>
</dbReference>
<evidence type="ECO:0000256" key="19">
    <source>
        <dbReference type="ARBA" id="ARBA00045422"/>
    </source>
</evidence>
<dbReference type="Pfam" id="PF02770">
    <property type="entry name" value="Acyl-CoA_dh_M"/>
    <property type="match status" value="1"/>
</dbReference>
<keyword evidence="12" id="KW-0007">Acetylation</keyword>
<comment type="catalytic activity">
    <reaction evidence="22">
        <text>oxidized [electron-transfer flavoprotein] + hexadecanoyl-CoA + H(+) = (2E)-hexadecenoyl-CoA + reduced [electron-transfer flavoprotein]</text>
        <dbReference type="Rhea" id="RHEA:43448"/>
        <dbReference type="Rhea" id="RHEA-COMP:10685"/>
        <dbReference type="Rhea" id="RHEA-COMP:10686"/>
        <dbReference type="ChEBI" id="CHEBI:15378"/>
        <dbReference type="ChEBI" id="CHEBI:57379"/>
        <dbReference type="ChEBI" id="CHEBI:57692"/>
        <dbReference type="ChEBI" id="CHEBI:58307"/>
        <dbReference type="ChEBI" id="CHEBI:61526"/>
    </reaction>
    <physiologicalReaction direction="left-to-right" evidence="22">
        <dbReference type="Rhea" id="RHEA:43449"/>
    </physiologicalReaction>
</comment>
<evidence type="ECO:0000256" key="8">
    <source>
        <dbReference type="ARBA" id="ARBA00022799"/>
    </source>
</evidence>
<keyword evidence="11" id="KW-0809">Transit peptide</keyword>
<evidence type="ECO:0000256" key="13">
    <source>
        <dbReference type="ARBA" id="ARBA00023002"/>
    </source>
</evidence>
<evidence type="ECO:0000256" key="5">
    <source>
        <dbReference type="ARBA" id="ARBA00022553"/>
    </source>
</evidence>
<comment type="function">
    <text evidence="19">Very long-chain specific acyl-CoA dehydrogenase is one of the acyl-CoA dehydrogenases that catalyze the first step of mitochondrial fatty acid beta-oxidation, an aerobic process breaking down fatty acids into acetyl-CoA and allowing the production of energy from fats. The first step of fatty acid beta-oxidation consists in the removal of one hydrogen from C-2 and C-3 of the straight-chain fatty acyl-CoA thioester, resulting in the formation of trans-2-enoyl-CoA. Among the different mitochondrial acyl-CoA dehydrogenases, very long-chain specific acyl-CoA dehydrogenase acts specifically on acyl-CoAs with saturated 12 to 24 carbons long primary chains.</text>
</comment>
<dbReference type="GO" id="GO:0000062">
    <property type="term" value="F:fatty-acyl-CoA binding"/>
    <property type="evidence" value="ECO:0007669"/>
    <property type="project" value="TreeGrafter"/>
</dbReference>
<evidence type="ECO:0000259" key="31">
    <source>
        <dbReference type="Pfam" id="PF02771"/>
    </source>
</evidence>
<evidence type="ECO:0000256" key="11">
    <source>
        <dbReference type="ARBA" id="ARBA00022946"/>
    </source>
</evidence>
<dbReference type="EMBL" id="CATQJA010002706">
    <property type="protein sequence ID" value="CAJ0585819.1"/>
    <property type="molecule type" value="Genomic_DNA"/>
</dbReference>
<comment type="subunit">
    <text evidence="20">Homodimer. Homodimerizes after import into the mitochondrion.</text>
</comment>
<accession>A0AA36DDM8</accession>
<evidence type="ECO:0000256" key="9">
    <source>
        <dbReference type="ARBA" id="ARBA00022827"/>
    </source>
</evidence>
<dbReference type="GO" id="GO:0005743">
    <property type="term" value="C:mitochondrial inner membrane"/>
    <property type="evidence" value="ECO:0007669"/>
    <property type="project" value="UniProtKB-SubCell"/>
</dbReference>
<dbReference type="InterPro" id="IPR036250">
    <property type="entry name" value="AcylCo_DH-like_C"/>
</dbReference>
<dbReference type="InterPro" id="IPR013786">
    <property type="entry name" value="AcylCoA_DH/ox_N"/>
</dbReference>
<evidence type="ECO:0000256" key="27">
    <source>
        <dbReference type="ARBA" id="ARBA00049224"/>
    </source>
</evidence>
<dbReference type="GO" id="GO:0006631">
    <property type="term" value="P:fatty acid metabolic process"/>
    <property type="evidence" value="ECO:0007669"/>
    <property type="project" value="UniProtKB-KW"/>
</dbReference>
<keyword evidence="8" id="KW-0702">S-nitrosylation</keyword>
<evidence type="ECO:0000259" key="30">
    <source>
        <dbReference type="Pfam" id="PF02770"/>
    </source>
</evidence>
<evidence type="ECO:0000256" key="17">
    <source>
        <dbReference type="ARBA" id="ARBA00039034"/>
    </source>
</evidence>
<evidence type="ECO:0000256" key="22">
    <source>
        <dbReference type="ARBA" id="ARBA00047916"/>
    </source>
</evidence>
<comment type="catalytic activity">
    <reaction evidence="21">
        <text>dodecanoyl-CoA + oxidized [electron-transfer flavoprotein] + H(+) = (2E)-dodecenoyl-CoA + reduced [electron-transfer flavoprotein]</text>
        <dbReference type="Rhea" id="RHEA:47296"/>
        <dbReference type="Rhea" id="RHEA-COMP:10685"/>
        <dbReference type="Rhea" id="RHEA-COMP:10686"/>
        <dbReference type="ChEBI" id="CHEBI:15378"/>
        <dbReference type="ChEBI" id="CHEBI:57330"/>
        <dbReference type="ChEBI" id="CHEBI:57375"/>
        <dbReference type="ChEBI" id="CHEBI:57692"/>
        <dbReference type="ChEBI" id="CHEBI:58307"/>
    </reaction>
    <physiologicalReaction direction="left-to-right" evidence="21">
        <dbReference type="Rhea" id="RHEA:47297"/>
    </physiologicalReaction>
</comment>
<evidence type="ECO:0000256" key="3">
    <source>
        <dbReference type="ARBA" id="ARBA00005198"/>
    </source>
</evidence>
<dbReference type="InterPro" id="IPR009100">
    <property type="entry name" value="AcylCoA_DH/oxidase_NM_dom_sf"/>
</dbReference>
<gene>
    <name evidence="33" type="ORF">MSPICULIGERA_LOCUS23829</name>
</gene>
<evidence type="ECO:0000259" key="29">
    <source>
        <dbReference type="Pfam" id="PF00441"/>
    </source>
</evidence>
<evidence type="ECO:0000256" key="21">
    <source>
        <dbReference type="ARBA" id="ARBA00047893"/>
    </source>
</evidence>
<dbReference type="InterPro" id="IPR049448">
    <property type="entry name" value="ACAD9/ACADV-like_C"/>
</dbReference>
<feature type="domain" description="Acyl-CoA oxidase/dehydrogenase middle" evidence="30">
    <location>
        <begin position="183"/>
        <end position="284"/>
    </location>
</feature>
<evidence type="ECO:0000256" key="16">
    <source>
        <dbReference type="ARBA" id="ARBA00023136"/>
    </source>
</evidence>
<evidence type="ECO:0000256" key="12">
    <source>
        <dbReference type="ARBA" id="ARBA00022990"/>
    </source>
</evidence>
<keyword evidence="6 28" id="KW-0285">Flavoprotein</keyword>
<evidence type="ECO:0000313" key="33">
    <source>
        <dbReference type="EMBL" id="CAJ0585819.1"/>
    </source>
</evidence>
<dbReference type="Proteomes" id="UP001177023">
    <property type="component" value="Unassembled WGS sequence"/>
</dbReference>
<comment type="similarity">
    <text evidence="4 28">Belongs to the acyl-CoA dehydrogenase family.</text>
</comment>
<comment type="caution">
    <text evidence="33">The sequence shown here is derived from an EMBL/GenBank/DDBJ whole genome shotgun (WGS) entry which is preliminary data.</text>
</comment>
<dbReference type="FunFam" id="1.10.540.10:FF:000001">
    <property type="entry name" value="Very long-chain-specific acyl-CoA dehydrogenase, mitochondrial"/>
    <property type="match status" value="1"/>
</dbReference>
<evidence type="ECO:0000256" key="15">
    <source>
        <dbReference type="ARBA" id="ARBA00023128"/>
    </source>
</evidence>
<dbReference type="InterPro" id="IPR006089">
    <property type="entry name" value="Acyl-CoA_DH_CS"/>
</dbReference>
<keyword evidence="13 28" id="KW-0560">Oxidoreductase</keyword>
<feature type="domain" description="Acyl-CoA dehydrogenase/oxidase N-terminal" evidence="31">
    <location>
        <begin position="70"/>
        <end position="178"/>
    </location>
</feature>
<evidence type="ECO:0000256" key="18">
    <source>
        <dbReference type="ARBA" id="ARBA00040902"/>
    </source>
</evidence>
<keyword evidence="10" id="KW-0276">Fatty acid metabolism</keyword>
<reference evidence="33" key="1">
    <citation type="submission" date="2023-06" db="EMBL/GenBank/DDBJ databases">
        <authorList>
            <person name="Delattre M."/>
        </authorList>
    </citation>
    <scope>NUCLEOTIDE SEQUENCE</scope>
    <source>
        <strain evidence="33">AF72</strain>
    </source>
</reference>
<protein>
    <recommendedName>
        <fullName evidence="18">Very long-chain specific acyl-CoA dehydrogenase, mitochondrial</fullName>
        <ecNumber evidence="17">1.3.8.9</ecNumber>
    </recommendedName>
</protein>
<evidence type="ECO:0000256" key="23">
    <source>
        <dbReference type="ARBA" id="ARBA00048086"/>
    </source>
</evidence>
<evidence type="ECO:0000256" key="14">
    <source>
        <dbReference type="ARBA" id="ARBA00023098"/>
    </source>
</evidence>
<dbReference type="PROSITE" id="PS00072">
    <property type="entry name" value="ACYL_COA_DH_1"/>
    <property type="match status" value="1"/>
</dbReference>
<evidence type="ECO:0000256" key="7">
    <source>
        <dbReference type="ARBA" id="ARBA00022792"/>
    </source>
</evidence>
<keyword evidence="14" id="KW-0443">Lipid metabolism</keyword>
<comment type="pathway">
    <text evidence="3">Lipid metabolism; mitochondrial fatty acid beta-oxidation.</text>
</comment>